<dbReference type="PANTHER" id="PTHR33908:SF11">
    <property type="entry name" value="MEMBRANE PROTEIN"/>
    <property type="match status" value="1"/>
</dbReference>
<feature type="transmembrane region" description="Helical" evidence="8">
    <location>
        <begin position="213"/>
        <end position="233"/>
    </location>
</feature>
<keyword evidence="5 8" id="KW-0812">Transmembrane</keyword>
<feature type="transmembrane region" description="Helical" evidence="8">
    <location>
        <begin position="142"/>
        <end position="158"/>
    </location>
</feature>
<feature type="domain" description="Glycosyltransferase RgtA/B/C/D-like" evidence="9">
    <location>
        <begin position="71"/>
        <end position="227"/>
    </location>
</feature>
<keyword evidence="6 8" id="KW-1133">Transmembrane helix</keyword>
<dbReference type="GO" id="GO:0008610">
    <property type="term" value="P:lipid biosynthetic process"/>
    <property type="evidence" value="ECO:0007669"/>
    <property type="project" value="UniProtKB-ARBA"/>
</dbReference>
<keyword evidence="2" id="KW-1003">Cell membrane</keyword>
<dbReference type="InterPro" id="IPR050297">
    <property type="entry name" value="LipidA_mod_glycosyltrf_83"/>
</dbReference>
<name>A0A383AMI5_9ZZZZ</name>
<feature type="transmembrane region" description="Helical" evidence="8">
    <location>
        <begin position="9"/>
        <end position="29"/>
    </location>
</feature>
<protein>
    <recommendedName>
        <fullName evidence="9">Glycosyltransferase RgtA/B/C/D-like domain-containing protein</fullName>
    </recommendedName>
</protein>
<dbReference type="PANTHER" id="PTHR33908">
    <property type="entry name" value="MANNOSYLTRANSFERASE YKCB-RELATED"/>
    <property type="match status" value="1"/>
</dbReference>
<sequence>RGFKFRMRYAVLTTLVLWVFGSNLTWVVLDKVPPAYDFARHLYIAFLYWQAFDWGSQSLWFDLLSVEPYYPPLYHLSLIPFAVVFGFSAFSAVLANSVYLGVIILSTYGIGSLINDRRTGLMAAFLVSCYPFLAHLSRTPMIDTMLTAAVALAYYLFLKSKNFEERIYSLLFALVFAGGMMVKWTFLVFVLPAVIIGLIGNKPLRLRQTLAQFAYYLGMILVLLVIPLFIFFLEELVWIAWVFEISLGVI</sequence>
<dbReference type="Pfam" id="PF13231">
    <property type="entry name" value="PMT_2"/>
    <property type="match status" value="1"/>
</dbReference>
<accession>A0A383AMI5</accession>
<dbReference type="AlphaFoldDB" id="A0A383AMI5"/>
<reference evidence="10" key="1">
    <citation type="submission" date="2018-05" db="EMBL/GenBank/DDBJ databases">
        <authorList>
            <person name="Lanie J.A."/>
            <person name="Ng W.-L."/>
            <person name="Kazmierczak K.M."/>
            <person name="Andrzejewski T.M."/>
            <person name="Davidsen T.M."/>
            <person name="Wayne K.J."/>
            <person name="Tettelin H."/>
            <person name="Glass J.I."/>
            <person name="Rusch D."/>
            <person name="Podicherti R."/>
            <person name="Tsui H.-C.T."/>
            <person name="Winkler M.E."/>
        </authorList>
    </citation>
    <scope>NUCLEOTIDE SEQUENCE</scope>
</reference>
<organism evidence="10">
    <name type="scientific">marine metagenome</name>
    <dbReference type="NCBI Taxonomy" id="408172"/>
    <lineage>
        <taxon>unclassified sequences</taxon>
        <taxon>metagenomes</taxon>
        <taxon>ecological metagenomes</taxon>
    </lineage>
</organism>
<keyword evidence="3" id="KW-0328">Glycosyltransferase</keyword>
<evidence type="ECO:0000256" key="6">
    <source>
        <dbReference type="ARBA" id="ARBA00022989"/>
    </source>
</evidence>
<keyword evidence="7 8" id="KW-0472">Membrane</keyword>
<comment type="subcellular location">
    <subcellularLocation>
        <location evidence="1">Cell membrane</location>
        <topology evidence="1">Multi-pass membrane protein</topology>
    </subcellularLocation>
</comment>
<feature type="non-terminal residue" evidence="10">
    <location>
        <position position="250"/>
    </location>
</feature>
<dbReference type="EMBL" id="UINC01193248">
    <property type="protein sequence ID" value="SVE08770.1"/>
    <property type="molecule type" value="Genomic_DNA"/>
</dbReference>
<feature type="transmembrane region" description="Helical" evidence="8">
    <location>
        <begin position="120"/>
        <end position="136"/>
    </location>
</feature>
<dbReference type="InterPro" id="IPR038731">
    <property type="entry name" value="RgtA/B/C-like"/>
</dbReference>
<feature type="non-terminal residue" evidence="10">
    <location>
        <position position="1"/>
    </location>
</feature>
<evidence type="ECO:0000256" key="1">
    <source>
        <dbReference type="ARBA" id="ARBA00004651"/>
    </source>
</evidence>
<evidence type="ECO:0000313" key="10">
    <source>
        <dbReference type="EMBL" id="SVE08770.1"/>
    </source>
</evidence>
<evidence type="ECO:0000256" key="7">
    <source>
        <dbReference type="ARBA" id="ARBA00023136"/>
    </source>
</evidence>
<evidence type="ECO:0000259" key="9">
    <source>
        <dbReference type="Pfam" id="PF13231"/>
    </source>
</evidence>
<feature type="transmembrane region" description="Helical" evidence="8">
    <location>
        <begin position="78"/>
        <end position="108"/>
    </location>
</feature>
<evidence type="ECO:0000256" key="5">
    <source>
        <dbReference type="ARBA" id="ARBA00022692"/>
    </source>
</evidence>
<evidence type="ECO:0000256" key="8">
    <source>
        <dbReference type="SAM" id="Phobius"/>
    </source>
</evidence>
<proteinExistence type="predicted"/>
<dbReference type="GO" id="GO:0016763">
    <property type="term" value="F:pentosyltransferase activity"/>
    <property type="evidence" value="ECO:0007669"/>
    <property type="project" value="TreeGrafter"/>
</dbReference>
<keyword evidence="4" id="KW-0808">Transferase</keyword>
<evidence type="ECO:0000256" key="2">
    <source>
        <dbReference type="ARBA" id="ARBA00022475"/>
    </source>
</evidence>
<dbReference type="GO" id="GO:0005886">
    <property type="term" value="C:plasma membrane"/>
    <property type="evidence" value="ECO:0007669"/>
    <property type="project" value="UniProtKB-SubCell"/>
</dbReference>
<evidence type="ECO:0000256" key="3">
    <source>
        <dbReference type="ARBA" id="ARBA00022676"/>
    </source>
</evidence>
<evidence type="ECO:0000256" key="4">
    <source>
        <dbReference type="ARBA" id="ARBA00022679"/>
    </source>
</evidence>
<feature type="transmembrane region" description="Helical" evidence="8">
    <location>
        <begin position="170"/>
        <end position="201"/>
    </location>
</feature>
<gene>
    <name evidence="10" type="ORF">METZ01_LOCUS461624</name>
</gene>